<proteinExistence type="predicted"/>
<dbReference type="STRING" id="246404.A0A507FR98"/>
<evidence type="ECO:0000259" key="2">
    <source>
        <dbReference type="PROSITE" id="PS50097"/>
    </source>
</evidence>
<gene>
    <name evidence="4" type="ORF">CcCBS67573_g01224</name>
</gene>
<evidence type="ECO:0000313" key="5">
    <source>
        <dbReference type="Proteomes" id="UP000320333"/>
    </source>
</evidence>
<dbReference type="PROSITE" id="PS50097">
    <property type="entry name" value="BTB"/>
    <property type="match status" value="1"/>
</dbReference>
<dbReference type="PROSITE" id="PS51886">
    <property type="entry name" value="TLDC"/>
    <property type="match status" value="1"/>
</dbReference>
<feature type="domain" description="BTB" evidence="2">
    <location>
        <begin position="30"/>
        <end position="130"/>
    </location>
</feature>
<evidence type="ECO:0000256" key="1">
    <source>
        <dbReference type="SAM" id="MobiDB-lite"/>
    </source>
</evidence>
<feature type="domain" description="TLDc" evidence="3">
    <location>
        <begin position="325"/>
        <end position="505"/>
    </location>
</feature>
<comment type="caution">
    <text evidence="4">The sequence shown here is derived from an EMBL/GenBank/DDBJ whole genome shotgun (WGS) entry which is preliminary data.</text>
</comment>
<dbReference type="Gene3D" id="3.30.710.10">
    <property type="entry name" value="Potassium Channel Kv1.1, Chain A"/>
    <property type="match status" value="1"/>
</dbReference>
<dbReference type="SUPFAM" id="SSF54695">
    <property type="entry name" value="POZ domain"/>
    <property type="match status" value="1"/>
</dbReference>
<accession>A0A507FR98</accession>
<evidence type="ECO:0000313" key="4">
    <source>
        <dbReference type="EMBL" id="TPX77507.1"/>
    </source>
</evidence>
<protein>
    <recommendedName>
        <fullName evidence="6">BTB domain-containing protein</fullName>
    </recommendedName>
</protein>
<dbReference type="AlphaFoldDB" id="A0A507FR98"/>
<dbReference type="InterPro" id="IPR000210">
    <property type="entry name" value="BTB/POZ_dom"/>
</dbReference>
<feature type="region of interest" description="Disordered" evidence="1">
    <location>
        <begin position="72"/>
        <end position="97"/>
    </location>
</feature>
<organism evidence="4 5">
    <name type="scientific">Chytriomyces confervae</name>
    <dbReference type="NCBI Taxonomy" id="246404"/>
    <lineage>
        <taxon>Eukaryota</taxon>
        <taxon>Fungi</taxon>
        <taxon>Fungi incertae sedis</taxon>
        <taxon>Chytridiomycota</taxon>
        <taxon>Chytridiomycota incertae sedis</taxon>
        <taxon>Chytridiomycetes</taxon>
        <taxon>Chytridiales</taxon>
        <taxon>Chytriomycetaceae</taxon>
        <taxon>Chytriomyces</taxon>
    </lineage>
</organism>
<name>A0A507FR98_9FUNG</name>
<dbReference type="SMART" id="SM00225">
    <property type="entry name" value="BTB"/>
    <property type="match status" value="1"/>
</dbReference>
<sequence length="505" mass="55086">MLGQSFAVFSNTSSPLASVLKQLRTDTAFADVCLLVGASETPILAHACILAANSDYYKEALSAKWRRDAEEQEKTEDILDDSSSLKKSNTSSGKRITTQPITTLRHPETDTQVVEIVLEFLYSGQTRVCESQLVGVAQFADEILLRGFAMDCLSHFVSSVLSARNALEVFVACDRMGCDGHKERALLLVKSDLDDCLALGSASLAGMSVNAFEAALLFRAFSHLDRWALLVARAKSLQGLPVAVNDTADNVRLDWDKAAADVSDFLPLVKLFSFTPQEYDASVAPYLSMLPESMHDYLQFHYHGALPERAVLEWGSETATFERSKILNHKQLHLLERELRVYIPLHANCTAGSQSTDGMVLVHRGSTSQFSAAEFHQECKGKRNTVSIIKTASGKIVGGFVDCAWTSNSGYLEATRAFLFQVSAINKTELKLDFLSCKNLNHAVGGRAGLAFGDDLYVSGTACYSYLGAIFGCYNANGLTAAAFLGASNSPVQVEIAEYEVFEIK</sequence>
<keyword evidence="5" id="KW-1185">Reference proteome</keyword>
<reference evidence="4 5" key="1">
    <citation type="journal article" date="2019" name="Sci. Rep.">
        <title>Comparative genomics of chytrid fungi reveal insights into the obligate biotrophic and pathogenic lifestyle of Synchytrium endobioticum.</title>
        <authorList>
            <person name="van de Vossenberg B.T.L.H."/>
            <person name="Warris S."/>
            <person name="Nguyen H.D.T."/>
            <person name="van Gent-Pelzer M.P.E."/>
            <person name="Joly D.L."/>
            <person name="van de Geest H.C."/>
            <person name="Bonants P.J.M."/>
            <person name="Smith D.S."/>
            <person name="Levesque C.A."/>
            <person name="van der Lee T.A.J."/>
        </authorList>
    </citation>
    <scope>NUCLEOTIDE SEQUENCE [LARGE SCALE GENOMIC DNA]</scope>
    <source>
        <strain evidence="4 5">CBS 675.73</strain>
    </source>
</reference>
<dbReference type="OrthoDB" id="2160519at2759"/>
<feature type="compositionally biased region" description="Low complexity" evidence="1">
    <location>
        <begin position="85"/>
        <end position="94"/>
    </location>
</feature>
<evidence type="ECO:0008006" key="6">
    <source>
        <dbReference type="Google" id="ProtNLM"/>
    </source>
</evidence>
<dbReference type="InterPro" id="IPR011333">
    <property type="entry name" value="SKP1/BTB/POZ_sf"/>
</dbReference>
<dbReference type="Pfam" id="PF07534">
    <property type="entry name" value="TLD"/>
    <property type="match status" value="1"/>
</dbReference>
<dbReference type="InterPro" id="IPR051481">
    <property type="entry name" value="BTB-POZ/Galectin-3-binding"/>
</dbReference>
<dbReference type="EMBL" id="QEAP01000019">
    <property type="protein sequence ID" value="TPX77507.1"/>
    <property type="molecule type" value="Genomic_DNA"/>
</dbReference>
<dbReference type="Proteomes" id="UP000320333">
    <property type="component" value="Unassembled WGS sequence"/>
</dbReference>
<dbReference type="PANTHER" id="PTHR24410:SF23">
    <property type="entry name" value="BTB DOMAIN-CONTAINING PROTEIN-RELATED"/>
    <property type="match status" value="1"/>
</dbReference>
<evidence type="ECO:0000259" key="3">
    <source>
        <dbReference type="PROSITE" id="PS51886"/>
    </source>
</evidence>
<dbReference type="InterPro" id="IPR006571">
    <property type="entry name" value="TLDc_dom"/>
</dbReference>
<dbReference type="PANTHER" id="PTHR24410">
    <property type="entry name" value="HL07962P-RELATED"/>
    <property type="match status" value="1"/>
</dbReference>
<dbReference type="Pfam" id="PF00651">
    <property type="entry name" value="BTB"/>
    <property type="match status" value="1"/>
</dbReference>